<keyword evidence="3" id="KW-1185">Reference proteome</keyword>
<dbReference type="InterPro" id="IPR012349">
    <property type="entry name" value="Split_barrel_FMN-bd"/>
</dbReference>
<feature type="domain" description="Pyridoxamine 5'-phosphate oxidase-like" evidence="1">
    <location>
        <begin position="10"/>
        <end position="136"/>
    </location>
</feature>
<dbReference type="InterPro" id="IPR055196">
    <property type="entry name" value="Putative_PNPOx_2"/>
</dbReference>
<comment type="caution">
    <text evidence="2">The sequence shown here is derived from an EMBL/GenBank/DDBJ whole genome shotgun (WGS) entry which is preliminary data.</text>
</comment>
<evidence type="ECO:0000259" key="1">
    <source>
        <dbReference type="Pfam" id="PF22696"/>
    </source>
</evidence>
<dbReference type="Gene3D" id="2.30.110.10">
    <property type="entry name" value="Electron Transport, Fmn-binding Protein, Chain A"/>
    <property type="match status" value="1"/>
</dbReference>
<evidence type="ECO:0000313" key="3">
    <source>
        <dbReference type="Proteomes" id="UP000290602"/>
    </source>
</evidence>
<name>A0A4Q0VIC9_9LACO</name>
<evidence type="ECO:0000313" key="2">
    <source>
        <dbReference type="EMBL" id="RXI78554.1"/>
    </source>
</evidence>
<protein>
    <submittedName>
        <fullName evidence="2">Pyridoxamine 5'-phosphate oxidase</fullName>
    </submittedName>
</protein>
<dbReference type="AlphaFoldDB" id="A0A4Q0VIC9"/>
<dbReference type="SUPFAM" id="SSF50475">
    <property type="entry name" value="FMN-binding split barrel"/>
    <property type="match status" value="1"/>
</dbReference>
<dbReference type="EMBL" id="QXIL01000010">
    <property type="protein sequence ID" value="RXI78554.1"/>
    <property type="molecule type" value="Genomic_DNA"/>
</dbReference>
<accession>A0A4Q0VIC9</accession>
<dbReference type="OrthoDB" id="2146997at2"/>
<gene>
    <name evidence="2" type="ORF">DXH47_06455</name>
</gene>
<dbReference type="Pfam" id="PF22696">
    <property type="entry name" value="Putative_PNPOx_2"/>
    <property type="match status" value="1"/>
</dbReference>
<dbReference type="Proteomes" id="UP000290602">
    <property type="component" value="Unassembled WGS sequence"/>
</dbReference>
<reference evidence="2 3" key="1">
    <citation type="submission" date="2018-08" db="EMBL/GenBank/DDBJ databases">
        <title>Lactobacillus suantsai sp. nov., isolated from traditional fermented suan-tsai in Taiwan.</title>
        <authorList>
            <person name="Huang C.-H."/>
        </authorList>
    </citation>
    <scope>NUCLEOTIDE SEQUENCE [LARGE SCALE GENOMIC DNA]</scope>
    <source>
        <strain evidence="2 3">BCRC 12945</strain>
    </source>
</reference>
<proteinExistence type="predicted"/>
<sequence>MDLTLFKEVKATTNKLALGTSLAGQADVKIVNFVWDESQPDTLYFSSVKTSEAVTIYDQDPDVAIITVPDNGTPGNPYLRARHVQLHRSTKTMVDLLPLYLQSVPHYQQVWDKIGSTLVVYALQLGDVKVDPGIGRSKQILQFES</sequence>
<organism evidence="2 3">
    <name type="scientific">Levilactobacillus suantsaii</name>
    <dbReference type="NCBI Taxonomy" id="2292255"/>
    <lineage>
        <taxon>Bacteria</taxon>
        <taxon>Bacillati</taxon>
        <taxon>Bacillota</taxon>
        <taxon>Bacilli</taxon>
        <taxon>Lactobacillales</taxon>
        <taxon>Lactobacillaceae</taxon>
        <taxon>Levilactobacillus</taxon>
    </lineage>
</organism>
<dbReference type="RefSeq" id="WP_129032539.1">
    <property type="nucleotide sequence ID" value="NZ_CP059603.1"/>
</dbReference>